<gene>
    <name evidence="2" type="ORF">SAMN02910432_01718</name>
</gene>
<protein>
    <submittedName>
        <fullName evidence="2">PadR family transcriptional regulator, regulatory protein PadR</fullName>
    </submittedName>
</protein>
<dbReference type="AlphaFoldDB" id="A0A1I2SJB1"/>
<proteinExistence type="predicted"/>
<evidence type="ECO:0000259" key="1">
    <source>
        <dbReference type="Pfam" id="PF03551"/>
    </source>
</evidence>
<dbReference type="InterPro" id="IPR052509">
    <property type="entry name" value="Metal_resp_DNA-bind_regulator"/>
</dbReference>
<dbReference type="PANTHER" id="PTHR33169:SF14">
    <property type="entry name" value="TRANSCRIPTIONAL REGULATOR RV3488"/>
    <property type="match status" value="1"/>
</dbReference>
<dbReference type="Pfam" id="PF03551">
    <property type="entry name" value="PadR"/>
    <property type="match status" value="1"/>
</dbReference>
<dbReference type="Gene3D" id="1.10.10.10">
    <property type="entry name" value="Winged helix-like DNA-binding domain superfamily/Winged helix DNA-binding domain"/>
    <property type="match status" value="1"/>
</dbReference>
<dbReference type="EMBL" id="FOPI01000031">
    <property type="protein sequence ID" value="SFG52820.1"/>
    <property type="molecule type" value="Genomic_DNA"/>
</dbReference>
<evidence type="ECO:0000313" key="2">
    <source>
        <dbReference type="EMBL" id="SFG52820.1"/>
    </source>
</evidence>
<evidence type="ECO:0000313" key="3">
    <source>
        <dbReference type="Proteomes" id="UP000182635"/>
    </source>
</evidence>
<sequence length="120" mass="13953">MEIKVTADLLDGLVLALLDKQDYYGYALTQDMQTAISISESTMYPVLRRLQKNNYLTTYDQPYHGRNRRYYQITPEGRTHLERIRKMWGDFKTSLDSVFYKADIVVSHGDLNDAKGNEHG</sequence>
<dbReference type="InterPro" id="IPR036388">
    <property type="entry name" value="WH-like_DNA-bd_sf"/>
</dbReference>
<organism evidence="2 3">
    <name type="scientific">Ligilactobacillus ruminis DSM 20403 = NBRC 102161</name>
    <dbReference type="NCBI Taxonomy" id="1423798"/>
    <lineage>
        <taxon>Bacteria</taxon>
        <taxon>Bacillati</taxon>
        <taxon>Bacillota</taxon>
        <taxon>Bacilli</taxon>
        <taxon>Lactobacillales</taxon>
        <taxon>Lactobacillaceae</taxon>
        <taxon>Ligilactobacillus</taxon>
    </lineage>
</organism>
<dbReference type="InterPro" id="IPR005149">
    <property type="entry name" value="Tscrpt_reg_PadR_N"/>
</dbReference>
<dbReference type="Proteomes" id="UP000182635">
    <property type="component" value="Unassembled WGS sequence"/>
</dbReference>
<reference evidence="3" key="1">
    <citation type="submission" date="2016-10" db="EMBL/GenBank/DDBJ databases">
        <authorList>
            <person name="Varghese N."/>
            <person name="Submissions S."/>
        </authorList>
    </citation>
    <scope>NUCLEOTIDE SEQUENCE [LARGE SCALE GENOMIC DNA]</scope>
    <source>
        <strain evidence="3">DSM 20403</strain>
    </source>
</reference>
<dbReference type="SUPFAM" id="SSF46785">
    <property type="entry name" value="Winged helix' DNA-binding domain"/>
    <property type="match status" value="1"/>
</dbReference>
<name>A0A1I2SJB1_9LACO</name>
<dbReference type="PANTHER" id="PTHR33169">
    <property type="entry name" value="PADR-FAMILY TRANSCRIPTIONAL REGULATOR"/>
    <property type="match status" value="1"/>
</dbReference>
<dbReference type="InterPro" id="IPR036390">
    <property type="entry name" value="WH_DNA-bd_sf"/>
</dbReference>
<dbReference type="GeneID" id="29802231"/>
<dbReference type="OrthoDB" id="9808017at2"/>
<accession>A0A1I2SJB1</accession>
<dbReference type="RefSeq" id="WP_014074284.1">
    <property type="nucleotide sequence ID" value="NZ_AYYL01000053.1"/>
</dbReference>
<feature type="domain" description="Transcription regulator PadR N-terminal" evidence="1">
    <location>
        <begin position="14"/>
        <end position="82"/>
    </location>
</feature>